<organism evidence="10 11">
    <name type="scientific">Nitrospirillum viridazoti CBAmc</name>
    <dbReference type="NCBI Taxonomy" id="1441467"/>
    <lineage>
        <taxon>Bacteria</taxon>
        <taxon>Pseudomonadati</taxon>
        <taxon>Pseudomonadota</taxon>
        <taxon>Alphaproteobacteria</taxon>
        <taxon>Rhodospirillales</taxon>
        <taxon>Azospirillaceae</taxon>
        <taxon>Nitrospirillum</taxon>
        <taxon>Nitrospirillum viridazoti</taxon>
    </lineage>
</organism>
<comment type="subcellular location">
    <subcellularLocation>
        <location evidence="1">Cell membrane</location>
        <topology evidence="1">Multi-pass membrane protein</topology>
    </subcellularLocation>
</comment>
<evidence type="ECO:0000256" key="6">
    <source>
        <dbReference type="ARBA" id="ARBA00022989"/>
    </source>
</evidence>
<evidence type="ECO:0000256" key="4">
    <source>
        <dbReference type="ARBA" id="ARBA00022475"/>
    </source>
</evidence>
<comment type="similarity">
    <text evidence="2">Belongs to the ABC-2 integral membrane protein family.</text>
</comment>
<proteinExistence type="inferred from homology"/>
<keyword evidence="4" id="KW-1003">Cell membrane</keyword>
<dbReference type="AlphaFoldDB" id="A0A248K2S0"/>
<dbReference type="InterPro" id="IPR013525">
    <property type="entry name" value="ABC2_TM"/>
</dbReference>
<dbReference type="GO" id="GO:0005886">
    <property type="term" value="C:plasma membrane"/>
    <property type="evidence" value="ECO:0007669"/>
    <property type="project" value="UniProtKB-SubCell"/>
</dbReference>
<sequence>MAAIRNLLTLARKELAGLLRDRFMLFFVLYAFTGMIYLQATGISHELRNASIAIVDEDQSPLALRFRSAFRAPDFQAPALIGKGEVDRAMADARYTFVLDVPPDFQADLLAGRGAELQILVDATAMMQAGIGAAQIQSVLSDEVTRFLARDKTTIVPDAVSAQLRFAFNQTLETTRFTGLMAILFNVTMLSVLLTGAAVIREREHGTLEHLLVMPVRPLEIMGAKVLANGLVVLGMTALSLALIIRWALGIHLAGSLPLFMAGTAVYLFFTTALGIFLATVARSMPQLGLLFILIVLPLNLLSGGNTPLESMPIWLQRIMQFSPATQFVAFAQAILYRGADITLVWRHFAAVAGMGALFFCLSLWRFRRHLAAAR</sequence>
<feature type="transmembrane region" description="Helical" evidence="8">
    <location>
        <begin position="345"/>
        <end position="365"/>
    </location>
</feature>
<feature type="transmembrane region" description="Helical" evidence="8">
    <location>
        <begin position="23"/>
        <end position="40"/>
    </location>
</feature>
<keyword evidence="3" id="KW-0813">Transport</keyword>
<dbReference type="InterPro" id="IPR051449">
    <property type="entry name" value="ABC-2_transporter_component"/>
</dbReference>
<reference evidence="10 11" key="1">
    <citation type="submission" date="2017-06" db="EMBL/GenBank/DDBJ databases">
        <title>Complete genome sequence of Nitrospirillum amazonense strain CBAmC, an endophytic nitrogen-fixing and plant growth-promoting bacterium, isolated from sugarcane.</title>
        <authorList>
            <person name="Schwab S."/>
            <person name="dos Santos Teixeira K.R."/>
            <person name="Simoes Araujo J.L."/>
            <person name="Soares Vidal M."/>
            <person name="Borges de Freitas H.R."/>
            <person name="Rivello Crivelaro A.L."/>
            <person name="Bueno de Camargo Nunes A."/>
            <person name="dos Santos C.M."/>
            <person name="Palmeira da Silva Rosa D."/>
            <person name="da Silva Padilha D."/>
            <person name="da Silva E."/>
            <person name="Araujo Terra L."/>
            <person name="Soares Mendes V."/>
            <person name="Farinelli L."/>
            <person name="Magalhaes Cruz L."/>
            <person name="Baldani J.I."/>
        </authorList>
    </citation>
    <scope>NUCLEOTIDE SEQUENCE [LARGE SCALE GENOMIC DNA]</scope>
    <source>
        <strain evidence="10 11">CBAmC</strain>
    </source>
</reference>
<evidence type="ECO:0000256" key="5">
    <source>
        <dbReference type="ARBA" id="ARBA00022692"/>
    </source>
</evidence>
<dbReference type="PROSITE" id="PS51012">
    <property type="entry name" value="ABC_TM2"/>
    <property type="match status" value="1"/>
</dbReference>
<dbReference type="GO" id="GO:0140359">
    <property type="term" value="F:ABC-type transporter activity"/>
    <property type="evidence" value="ECO:0007669"/>
    <property type="project" value="InterPro"/>
</dbReference>
<feature type="transmembrane region" description="Helical" evidence="8">
    <location>
        <begin position="288"/>
        <end position="307"/>
    </location>
</feature>
<dbReference type="KEGG" id="nao:Y958_30580"/>
<gene>
    <name evidence="10" type="ORF">Y958_30580</name>
</gene>
<dbReference type="PANTHER" id="PTHR30294:SF47">
    <property type="entry name" value="INNER MEMBRANE TRANSPORT PERMEASE YHHJ"/>
    <property type="match status" value="1"/>
</dbReference>
<keyword evidence="5 8" id="KW-0812">Transmembrane</keyword>
<dbReference type="Pfam" id="PF12698">
    <property type="entry name" value="ABC2_membrane_3"/>
    <property type="match status" value="1"/>
</dbReference>
<evidence type="ECO:0000256" key="1">
    <source>
        <dbReference type="ARBA" id="ARBA00004651"/>
    </source>
</evidence>
<dbReference type="EMBL" id="CP022113">
    <property type="protein sequence ID" value="ASG25287.1"/>
    <property type="molecule type" value="Genomic_DNA"/>
</dbReference>
<name>A0A248K2S0_9PROT</name>
<dbReference type="Proteomes" id="UP000197153">
    <property type="component" value="Chromosome 4"/>
</dbReference>
<evidence type="ECO:0000313" key="10">
    <source>
        <dbReference type="EMBL" id="ASG25287.1"/>
    </source>
</evidence>
<accession>A0A248K2S0</accession>
<dbReference type="InterPro" id="IPR047817">
    <property type="entry name" value="ABC2_TM_bact-type"/>
</dbReference>
<dbReference type="Gene3D" id="3.40.1710.10">
    <property type="entry name" value="abc type-2 transporter like domain"/>
    <property type="match status" value="1"/>
</dbReference>
<evidence type="ECO:0000256" key="8">
    <source>
        <dbReference type="SAM" id="Phobius"/>
    </source>
</evidence>
<evidence type="ECO:0000256" key="7">
    <source>
        <dbReference type="ARBA" id="ARBA00023136"/>
    </source>
</evidence>
<keyword evidence="11" id="KW-1185">Reference proteome</keyword>
<feature type="transmembrane region" description="Helical" evidence="8">
    <location>
        <begin position="221"/>
        <end position="245"/>
    </location>
</feature>
<evidence type="ECO:0000256" key="3">
    <source>
        <dbReference type="ARBA" id="ARBA00022448"/>
    </source>
</evidence>
<dbReference type="RefSeq" id="WP_088875658.1">
    <property type="nucleotide sequence ID" value="NZ_CP022113.1"/>
</dbReference>
<keyword evidence="6 8" id="KW-1133">Transmembrane helix</keyword>
<evidence type="ECO:0000313" key="11">
    <source>
        <dbReference type="Proteomes" id="UP000197153"/>
    </source>
</evidence>
<protein>
    <submittedName>
        <fullName evidence="10">ABC transporter permease</fullName>
    </submittedName>
</protein>
<feature type="domain" description="ABC transmembrane type-2" evidence="9">
    <location>
        <begin position="133"/>
        <end position="370"/>
    </location>
</feature>
<feature type="transmembrane region" description="Helical" evidence="8">
    <location>
        <begin position="257"/>
        <end position="282"/>
    </location>
</feature>
<dbReference type="PANTHER" id="PTHR30294">
    <property type="entry name" value="MEMBRANE COMPONENT OF ABC TRANSPORTER YHHJ-RELATED"/>
    <property type="match status" value="1"/>
</dbReference>
<keyword evidence="7 8" id="KW-0472">Membrane</keyword>
<feature type="transmembrane region" description="Helical" evidence="8">
    <location>
        <begin position="180"/>
        <end position="201"/>
    </location>
</feature>
<evidence type="ECO:0000256" key="2">
    <source>
        <dbReference type="ARBA" id="ARBA00007783"/>
    </source>
</evidence>
<evidence type="ECO:0000259" key="9">
    <source>
        <dbReference type="PROSITE" id="PS51012"/>
    </source>
</evidence>